<organism evidence="2 3">
    <name type="scientific">Candidatus Gottesmanbacteria bacterium RBG_16_38_7b</name>
    <dbReference type="NCBI Taxonomy" id="1798372"/>
    <lineage>
        <taxon>Bacteria</taxon>
        <taxon>Candidatus Gottesmaniibacteriota</taxon>
    </lineage>
</organism>
<dbReference type="SUPFAM" id="SSF88723">
    <property type="entry name" value="PIN domain-like"/>
    <property type="match status" value="1"/>
</dbReference>
<dbReference type="InterPro" id="IPR002716">
    <property type="entry name" value="PIN_dom"/>
</dbReference>
<comment type="caution">
    <text evidence="2">The sequence shown here is derived from an EMBL/GenBank/DDBJ whole genome shotgun (WGS) entry which is preliminary data.</text>
</comment>
<evidence type="ECO:0000259" key="1">
    <source>
        <dbReference type="SMART" id="SM00670"/>
    </source>
</evidence>
<dbReference type="Pfam" id="PF01850">
    <property type="entry name" value="PIN"/>
    <property type="match status" value="1"/>
</dbReference>
<accession>A0A1F5YIJ8</accession>
<gene>
    <name evidence="2" type="ORF">A2153_00540</name>
</gene>
<feature type="domain" description="PIN" evidence="1">
    <location>
        <begin position="2"/>
        <end position="125"/>
    </location>
</feature>
<dbReference type="EMBL" id="MFJB01000054">
    <property type="protein sequence ID" value="OGF99691.1"/>
    <property type="molecule type" value="Genomic_DNA"/>
</dbReference>
<dbReference type="PANTHER" id="PTHR39664:SF2">
    <property type="entry name" value="NUCLEIC ACID-BINDING PROTEIN, CONTAINING PIN DOMAIN-RELATED"/>
    <property type="match status" value="1"/>
</dbReference>
<proteinExistence type="predicted"/>
<dbReference type="Gene3D" id="3.40.50.1010">
    <property type="entry name" value="5'-nuclease"/>
    <property type="match status" value="1"/>
</dbReference>
<dbReference type="SMART" id="SM00670">
    <property type="entry name" value="PINc"/>
    <property type="match status" value="1"/>
</dbReference>
<dbReference type="AlphaFoldDB" id="A0A1F5YIJ8"/>
<evidence type="ECO:0000313" key="3">
    <source>
        <dbReference type="Proteomes" id="UP000177396"/>
    </source>
</evidence>
<sequence length="162" mass="19065">MKSIIPDANIFIRFLLNDIPTQVNKAETIFQQAKKKEIEIIVPQIVVFEIHFTLDKYYQFDKKDINEKIKAILSADYFIIEKRAIFLKALEFWLSNNISFPDAFLISFCEEVNGELFSFDKKLNKLNSRLKVSRIDRFKGIAKGVYGKGEEYIGKERQTWKK</sequence>
<dbReference type="InterPro" id="IPR029060">
    <property type="entry name" value="PIN-like_dom_sf"/>
</dbReference>
<name>A0A1F5YIJ8_9BACT</name>
<reference evidence="2 3" key="1">
    <citation type="journal article" date="2016" name="Nat. Commun.">
        <title>Thousands of microbial genomes shed light on interconnected biogeochemical processes in an aquifer system.</title>
        <authorList>
            <person name="Anantharaman K."/>
            <person name="Brown C.T."/>
            <person name="Hug L.A."/>
            <person name="Sharon I."/>
            <person name="Castelle C.J."/>
            <person name="Probst A.J."/>
            <person name="Thomas B.C."/>
            <person name="Singh A."/>
            <person name="Wilkins M.J."/>
            <person name="Karaoz U."/>
            <person name="Brodie E.L."/>
            <person name="Williams K.H."/>
            <person name="Hubbard S.S."/>
            <person name="Banfield J.F."/>
        </authorList>
    </citation>
    <scope>NUCLEOTIDE SEQUENCE [LARGE SCALE GENOMIC DNA]</scope>
</reference>
<dbReference type="Proteomes" id="UP000177396">
    <property type="component" value="Unassembled WGS sequence"/>
</dbReference>
<dbReference type="PANTHER" id="PTHR39664">
    <property type="match status" value="1"/>
</dbReference>
<protein>
    <recommendedName>
        <fullName evidence="1">PIN domain-containing protein</fullName>
    </recommendedName>
</protein>
<evidence type="ECO:0000313" key="2">
    <source>
        <dbReference type="EMBL" id="OGF99691.1"/>
    </source>
</evidence>